<dbReference type="AlphaFoldDB" id="A0A348AG11"/>
<keyword evidence="2" id="KW-1185">Reference proteome</keyword>
<sequence>MMGVLNMVIAYATYAVVKTLIPVSVIGVKPDITASACAAAGTANKVCG</sequence>
<evidence type="ECO:0000313" key="1">
    <source>
        <dbReference type="EMBL" id="BBB90009.1"/>
    </source>
</evidence>
<name>A0A348AG11_9FIRM</name>
<dbReference type="KEGG" id="mana:MAMMFC1_00653"/>
<dbReference type="EMBL" id="AP018449">
    <property type="protein sequence ID" value="BBB90009.1"/>
    <property type="molecule type" value="Genomic_DNA"/>
</dbReference>
<protein>
    <submittedName>
        <fullName evidence="1">Uncharacterized protein</fullName>
    </submittedName>
</protein>
<reference evidence="1 2" key="1">
    <citation type="journal article" date="2018" name="Int. J. Syst. Evol. Microbiol.">
        <title>Methylomusa anaerophila gen. nov., sp. nov., an anaerobic methanol-utilizing bacterium isolated from a microbial fuel cell.</title>
        <authorList>
            <person name="Amano N."/>
            <person name="Yamamuro A."/>
            <person name="Miyahara M."/>
            <person name="Kouzuma A."/>
            <person name="Abe T."/>
            <person name="Watanabe K."/>
        </authorList>
    </citation>
    <scope>NUCLEOTIDE SEQUENCE [LARGE SCALE GENOMIC DNA]</scope>
    <source>
        <strain evidence="1 2">MMFC1</strain>
    </source>
</reference>
<organism evidence="1 2">
    <name type="scientific">Methylomusa anaerophila</name>
    <dbReference type="NCBI Taxonomy" id="1930071"/>
    <lineage>
        <taxon>Bacteria</taxon>
        <taxon>Bacillati</taxon>
        <taxon>Bacillota</taxon>
        <taxon>Negativicutes</taxon>
        <taxon>Selenomonadales</taxon>
        <taxon>Sporomusaceae</taxon>
        <taxon>Methylomusa</taxon>
    </lineage>
</organism>
<accession>A0A348AG11</accession>
<evidence type="ECO:0000313" key="2">
    <source>
        <dbReference type="Proteomes" id="UP000276437"/>
    </source>
</evidence>
<gene>
    <name evidence="1" type="ORF">MAMMFC1_00653</name>
</gene>
<proteinExistence type="predicted"/>
<dbReference type="Proteomes" id="UP000276437">
    <property type="component" value="Chromosome"/>
</dbReference>